<dbReference type="InterPro" id="IPR023393">
    <property type="entry name" value="START-like_dom_sf"/>
</dbReference>
<dbReference type="SUPFAM" id="SSF55961">
    <property type="entry name" value="Bet v1-like"/>
    <property type="match status" value="2"/>
</dbReference>
<dbReference type="AlphaFoldDB" id="A0A9Q3W0P6"/>
<evidence type="ECO:0000313" key="2">
    <source>
        <dbReference type="Proteomes" id="UP001108029"/>
    </source>
</evidence>
<dbReference type="Gene3D" id="3.30.530.20">
    <property type="match status" value="2"/>
</dbReference>
<keyword evidence="2" id="KW-1185">Reference proteome</keyword>
<proteinExistence type="predicted"/>
<accession>A0A9Q3W0P6</accession>
<dbReference type="CDD" id="cd08861">
    <property type="entry name" value="OtcD1_ARO-CYC_like"/>
    <property type="match status" value="1"/>
</dbReference>
<gene>
    <name evidence="1" type="ORF">LJ657_47520</name>
</gene>
<comment type="caution">
    <text evidence="1">The sequence shown here is derived from an EMBL/GenBank/DDBJ whole genome shotgun (WGS) entry which is preliminary data.</text>
</comment>
<dbReference type="EMBL" id="JAJSBI010000057">
    <property type="protein sequence ID" value="MCD9881044.1"/>
    <property type="molecule type" value="Genomic_DNA"/>
</dbReference>
<dbReference type="RefSeq" id="WP_232655989.1">
    <property type="nucleotide sequence ID" value="NZ_JAJSBI010000057.1"/>
</dbReference>
<name>A0A9Q3W0P6_9ACTN</name>
<dbReference type="InterPro" id="IPR019587">
    <property type="entry name" value="Polyketide_cyclase/dehydratase"/>
</dbReference>
<organism evidence="1 2">
    <name type="scientific">Streptomyces guryensis</name>
    <dbReference type="NCBI Taxonomy" id="2886947"/>
    <lineage>
        <taxon>Bacteria</taxon>
        <taxon>Bacillati</taxon>
        <taxon>Actinomycetota</taxon>
        <taxon>Actinomycetes</taxon>
        <taxon>Kitasatosporales</taxon>
        <taxon>Streptomycetaceae</taxon>
        <taxon>Streptomyces</taxon>
    </lineage>
</organism>
<reference evidence="1" key="1">
    <citation type="submission" date="2021-12" db="EMBL/GenBank/DDBJ databases">
        <authorList>
            <person name="Lee J.-H."/>
            <person name="Kim S.-B."/>
        </authorList>
    </citation>
    <scope>NUCLEOTIDE SEQUENCE</scope>
    <source>
        <strain evidence="1">NR30</strain>
    </source>
</reference>
<sequence length="321" mass="34516">MPVPAVHRTSHRIEVAAPAGVVYGLVADAERWPLFFAPNVHVEPLDLEGPEQRLRMWARAEGRITSWITRRTLDPGARRISFRQEVTSAAVDSMLGIWNVEQTADGSSLLTLEREFSVADGRLAAESTGDANIRAHMANLKSLAERWAVLDELVVTVEDAVRVEGPSELVYGFLYRAAAWPGTVPGVTGVHLVEDVPGIQTLCAPSTAGGAGGTVAVRLCFTHGGVIVYKVTEPPELVSGQAGEWSVEPDPGGVTVRARHRVVLDEHDVARVLGEGAGLADARRHVRERVGRESAALLRLAKRHAEDAVRLLTPSSLPGPS</sequence>
<evidence type="ECO:0000313" key="1">
    <source>
        <dbReference type="EMBL" id="MCD9881044.1"/>
    </source>
</evidence>
<dbReference type="Pfam" id="PF10604">
    <property type="entry name" value="Polyketide_cyc2"/>
    <property type="match status" value="1"/>
</dbReference>
<dbReference type="Proteomes" id="UP001108029">
    <property type="component" value="Unassembled WGS sequence"/>
</dbReference>
<protein>
    <submittedName>
        <fullName evidence="1">SRPBCC family protein</fullName>
    </submittedName>
</protein>